<dbReference type="PANTHER" id="PTHR13767">
    <property type="entry name" value="TRNA-PSEUDOURIDINE SYNTHASE"/>
    <property type="match status" value="1"/>
</dbReference>
<dbReference type="EC" id="5.4.99.25" evidence="5"/>
<evidence type="ECO:0000256" key="1">
    <source>
        <dbReference type="ARBA" id="ARBA00000385"/>
    </source>
</evidence>
<evidence type="ECO:0000313" key="8">
    <source>
        <dbReference type="EMBL" id="SNY12254.1"/>
    </source>
</evidence>
<dbReference type="OrthoDB" id="9802309at2"/>
<dbReference type="InterPro" id="IPR020103">
    <property type="entry name" value="PsdUridine_synth_cat_dom_sf"/>
</dbReference>
<evidence type="ECO:0000256" key="2">
    <source>
        <dbReference type="ARBA" id="ARBA00005642"/>
    </source>
</evidence>
<evidence type="ECO:0000256" key="3">
    <source>
        <dbReference type="ARBA" id="ARBA00022694"/>
    </source>
</evidence>
<dbReference type="EMBL" id="OBDZ01000002">
    <property type="protein sequence ID" value="SNY12254.1"/>
    <property type="molecule type" value="Genomic_DNA"/>
</dbReference>
<comment type="catalytic activity">
    <reaction evidence="1 5">
        <text>uridine(55) in tRNA = pseudouridine(55) in tRNA</text>
        <dbReference type="Rhea" id="RHEA:42532"/>
        <dbReference type="Rhea" id="RHEA-COMP:10101"/>
        <dbReference type="Rhea" id="RHEA-COMP:10102"/>
        <dbReference type="ChEBI" id="CHEBI:65314"/>
        <dbReference type="ChEBI" id="CHEBI:65315"/>
        <dbReference type="EC" id="5.4.99.25"/>
    </reaction>
</comment>
<dbReference type="STRING" id="1413210.U472_06550"/>
<organism evidence="8 9">
    <name type="scientific">Orenia metallireducens</name>
    <dbReference type="NCBI Taxonomy" id="1413210"/>
    <lineage>
        <taxon>Bacteria</taxon>
        <taxon>Bacillati</taxon>
        <taxon>Bacillota</taxon>
        <taxon>Clostridia</taxon>
        <taxon>Halanaerobiales</taxon>
        <taxon>Halobacteroidaceae</taxon>
        <taxon>Orenia</taxon>
    </lineage>
</organism>
<feature type="domain" description="tRNA pseudouridylate synthase B C-terminal" evidence="7">
    <location>
        <begin position="172"/>
        <end position="230"/>
    </location>
</feature>
<evidence type="ECO:0000256" key="4">
    <source>
        <dbReference type="ARBA" id="ARBA00023235"/>
    </source>
</evidence>
<dbReference type="NCBIfam" id="TIGR00431">
    <property type="entry name" value="TruB"/>
    <property type="match status" value="1"/>
</dbReference>
<gene>
    <name evidence="5" type="primary">truB</name>
    <name evidence="8" type="ORF">SAMN06265827_102149</name>
</gene>
<protein>
    <recommendedName>
        <fullName evidence="5">tRNA pseudouridine synthase B</fullName>
        <ecNumber evidence="5">5.4.99.25</ecNumber>
    </recommendedName>
    <alternativeName>
        <fullName evidence="5">tRNA pseudouridine(55) synthase</fullName>
        <shortName evidence="5">Psi55 synthase</shortName>
    </alternativeName>
    <alternativeName>
        <fullName evidence="5">tRNA pseudouridylate synthase</fullName>
    </alternativeName>
    <alternativeName>
        <fullName evidence="5">tRNA-uridine isomerase</fullName>
    </alternativeName>
</protein>
<dbReference type="InterPro" id="IPR014780">
    <property type="entry name" value="tRNA_psdUridine_synth_TruB"/>
</dbReference>
<dbReference type="SUPFAM" id="SSF55120">
    <property type="entry name" value="Pseudouridine synthase"/>
    <property type="match status" value="1"/>
</dbReference>
<comment type="function">
    <text evidence="5">Responsible for synthesis of pseudouridine from uracil-55 in the psi GC loop of transfer RNAs.</text>
</comment>
<dbReference type="AlphaFoldDB" id="A0A285FN28"/>
<dbReference type="InterPro" id="IPR002501">
    <property type="entry name" value="PsdUridine_synth_N"/>
</dbReference>
<proteinExistence type="inferred from homology"/>
<dbReference type="GO" id="GO:0160148">
    <property type="term" value="F:tRNA pseudouridine(55) synthase activity"/>
    <property type="evidence" value="ECO:0007669"/>
    <property type="project" value="UniProtKB-EC"/>
</dbReference>
<sequence>MKGIINILKPPGMTSFDVIFFCRKLFGIKKIGHAGTLDPGAAGVLTICIGRATKVVPFLTETHKVYRAEMEFGTETTTLDAFGEVTNRVEDFSISEEEIRNVLEEFKGESEQIPPMYSAIRHKGKRLYELARQGKRVERKPRKITIYDLELIAFDGQKLTIDVECSKGTYIRTLCADIGKRLEAGAYMSFLVRTKVGEFSLDKAVTLEELEFLVAKDRVEGVLEPLDRALKHLKMIQVKAEFDEPISNGVSIEWDNLLNGLSHNVKVGERFRVYNSKDEFIGVYVYHNKDIFKPERIFV</sequence>
<dbReference type="CDD" id="cd02573">
    <property type="entry name" value="PseudoU_synth_EcTruB"/>
    <property type="match status" value="1"/>
</dbReference>
<dbReference type="GO" id="GO:1990481">
    <property type="term" value="P:mRNA pseudouridine synthesis"/>
    <property type="evidence" value="ECO:0007669"/>
    <property type="project" value="TreeGrafter"/>
</dbReference>
<dbReference type="GO" id="GO:0003723">
    <property type="term" value="F:RNA binding"/>
    <property type="evidence" value="ECO:0007669"/>
    <property type="project" value="InterPro"/>
</dbReference>
<comment type="similarity">
    <text evidence="2 5">Belongs to the pseudouridine synthase TruB family. Type 1 subfamily.</text>
</comment>
<dbReference type="Proteomes" id="UP000219573">
    <property type="component" value="Unassembled WGS sequence"/>
</dbReference>
<evidence type="ECO:0000313" key="9">
    <source>
        <dbReference type="Proteomes" id="UP000219573"/>
    </source>
</evidence>
<evidence type="ECO:0000256" key="5">
    <source>
        <dbReference type="HAMAP-Rule" id="MF_01080"/>
    </source>
</evidence>
<dbReference type="RefSeq" id="WP_097016411.1">
    <property type="nucleotide sequence ID" value="NZ_OBDZ01000002.1"/>
</dbReference>
<dbReference type="FunFam" id="3.30.2350.10:FF:000011">
    <property type="entry name" value="tRNA pseudouridine synthase B"/>
    <property type="match status" value="1"/>
</dbReference>
<reference evidence="9" key="1">
    <citation type="submission" date="2017-09" db="EMBL/GenBank/DDBJ databases">
        <authorList>
            <person name="Varghese N."/>
            <person name="Submissions S."/>
        </authorList>
    </citation>
    <scope>NUCLEOTIDE SEQUENCE [LARGE SCALE GENOMIC DNA]</scope>
    <source>
        <strain evidence="9">MSL47</strain>
    </source>
</reference>
<keyword evidence="3 5" id="KW-0819">tRNA processing</keyword>
<dbReference type="InterPro" id="IPR032819">
    <property type="entry name" value="TruB_C"/>
</dbReference>
<dbReference type="HAMAP" id="MF_01080">
    <property type="entry name" value="TruB_bact"/>
    <property type="match status" value="1"/>
</dbReference>
<accession>A0A285FN28</accession>
<name>A0A285FN28_9FIRM</name>
<dbReference type="Pfam" id="PF01509">
    <property type="entry name" value="TruB_N"/>
    <property type="match status" value="1"/>
</dbReference>
<dbReference type="Pfam" id="PF16198">
    <property type="entry name" value="TruB_C_2"/>
    <property type="match status" value="1"/>
</dbReference>
<dbReference type="GO" id="GO:0031119">
    <property type="term" value="P:tRNA pseudouridine synthesis"/>
    <property type="evidence" value="ECO:0007669"/>
    <property type="project" value="UniProtKB-UniRule"/>
</dbReference>
<evidence type="ECO:0000259" key="6">
    <source>
        <dbReference type="Pfam" id="PF01509"/>
    </source>
</evidence>
<dbReference type="Gene3D" id="3.30.2350.10">
    <property type="entry name" value="Pseudouridine synthase"/>
    <property type="match status" value="1"/>
</dbReference>
<keyword evidence="9" id="KW-1185">Reference proteome</keyword>
<feature type="domain" description="Pseudouridine synthase II N-terminal" evidence="6">
    <location>
        <begin position="23"/>
        <end position="171"/>
    </location>
</feature>
<feature type="active site" description="Nucleophile" evidence="5">
    <location>
        <position position="38"/>
    </location>
</feature>
<evidence type="ECO:0000259" key="7">
    <source>
        <dbReference type="Pfam" id="PF16198"/>
    </source>
</evidence>
<keyword evidence="4 5" id="KW-0413">Isomerase</keyword>
<dbReference type="PANTHER" id="PTHR13767:SF2">
    <property type="entry name" value="PSEUDOURIDYLATE SYNTHASE TRUB1"/>
    <property type="match status" value="1"/>
</dbReference>